<proteinExistence type="predicted"/>
<sequence length="526" mass="58867">MVQAAPHVWKGNAADPSRTWRRTEIKGEVPLTLRMAEWALRPSERTSDEETEERGPRSALGVINTCFRVLIVSLPLQALLAFPGAGNPWDTDDVEDTYLDYPGYHWSWPKHAINPLDMSPGAPSAKNMPKFSVKKRAIRPRKLMVLRGEDFAEVLDPPADLQYLFISWKWDSFIRNDGSETASHGVARLKSMAAYATREAGLRAYWFDGLNQSISNERDSTSDQKQLLSQDVYSMSDIIRGSHHVALMLPNDDPKEMAGWGERIWTLPEGLLAPGNIDVWRWSDTGVHTKWIWSDPEDDWDDPPARILAEHFEGGITLSRLELFSTAIAALSARKTSEDHTGADKAYALMGLLHYRIEPCAGQQKDDLFQVLARLSLANDNDQLIERMIGLFPYAAGDAEDLFRQLTKADQMGQERPVDAGPEQPEPRSAGDLSWASTVHSSRYRDRDAHAKRHLAQCQGDRVVEALSIESGRPGGRDADIVTGACTTWSFPFAKNLSHNPGLNPTRNPSPRPKSSPMSENRMFNS</sequence>
<reference evidence="1" key="1">
    <citation type="submission" date="2024-02" db="EMBL/GenBank/DDBJ databases">
        <title>Metagenome Assembled Genome of Zalaria obscura JY119.</title>
        <authorList>
            <person name="Vighnesh L."/>
            <person name="Jagadeeshwari U."/>
            <person name="Venkata Ramana C."/>
            <person name="Sasikala C."/>
        </authorList>
    </citation>
    <scope>NUCLEOTIDE SEQUENCE</scope>
    <source>
        <strain evidence="1">JY119</strain>
    </source>
</reference>
<organism evidence="1 2">
    <name type="scientific">Zalaria obscura</name>
    <dbReference type="NCBI Taxonomy" id="2024903"/>
    <lineage>
        <taxon>Eukaryota</taxon>
        <taxon>Fungi</taxon>
        <taxon>Dikarya</taxon>
        <taxon>Ascomycota</taxon>
        <taxon>Pezizomycotina</taxon>
        <taxon>Dothideomycetes</taxon>
        <taxon>Dothideomycetidae</taxon>
        <taxon>Dothideales</taxon>
        <taxon>Zalariaceae</taxon>
        <taxon>Zalaria</taxon>
    </lineage>
</organism>
<accession>A0ACC3SL84</accession>
<keyword evidence="2" id="KW-1185">Reference proteome</keyword>
<dbReference type="Proteomes" id="UP001320706">
    <property type="component" value="Unassembled WGS sequence"/>
</dbReference>
<evidence type="ECO:0000313" key="1">
    <source>
        <dbReference type="EMBL" id="KAK8219232.1"/>
    </source>
</evidence>
<name>A0ACC3SL84_9PEZI</name>
<comment type="caution">
    <text evidence="1">The sequence shown here is derived from an EMBL/GenBank/DDBJ whole genome shotgun (WGS) entry which is preliminary data.</text>
</comment>
<protein>
    <submittedName>
        <fullName evidence="1">Uncharacterized protein</fullName>
    </submittedName>
</protein>
<dbReference type="EMBL" id="JAMKPW020000004">
    <property type="protein sequence ID" value="KAK8219232.1"/>
    <property type="molecule type" value="Genomic_DNA"/>
</dbReference>
<gene>
    <name evidence="1" type="ORF">M8818_000964</name>
</gene>
<evidence type="ECO:0000313" key="2">
    <source>
        <dbReference type="Proteomes" id="UP001320706"/>
    </source>
</evidence>